<evidence type="ECO:0000259" key="1">
    <source>
        <dbReference type="PROSITE" id="PS51186"/>
    </source>
</evidence>
<reference evidence="3" key="1">
    <citation type="journal article" date="2019" name="Int. J. Syst. Evol. Microbiol.">
        <title>The Global Catalogue of Microorganisms (GCM) 10K type strain sequencing project: providing services to taxonomists for standard genome sequencing and annotation.</title>
        <authorList>
            <consortium name="The Broad Institute Genomics Platform"/>
            <consortium name="The Broad Institute Genome Sequencing Center for Infectious Disease"/>
            <person name="Wu L."/>
            <person name="Ma J."/>
        </authorList>
    </citation>
    <scope>NUCLEOTIDE SEQUENCE [LARGE SCALE GENOMIC DNA]</scope>
    <source>
        <strain evidence="3">KCTC 33575</strain>
    </source>
</reference>
<sequence>MEYIAKSLDELSQKELFDIFKERVRVFVVEQDCPYQEVDDTDETAVHIILKDKDKVAAYARIMEGGDYASFGRVLTVKEYRGLKLGRGIVEKSINEIKERFPGKSIKISAQEYLKSFYESFGFETVSEVYLEDGIPHMDMILKI</sequence>
<dbReference type="Proteomes" id="UP001597519">
    <property type="component" value="Unassembled WGS sequence"/>
</dbReference>
<gene>
    <name evidence="2" type="ORF">ACFSX4_07870</name>
</gene>
<organism evidence="2 3">
    <name type="scientific">Corticicoccus populi</name>
    <dbReference type="NCBI Taxonomy" id="1812821"/>
    <lineage>
        <taxon>Bacteria</taxon>
        <taxon>Bacillati</taxon>
        <taxon>Bacillota</taxon>
        <taxon>Bacilli</taxon>
        <taxon>Bacillales</taxon>
        <taxon>Staphylococcaceae</taxon>
        <taxon>Corticicoccus</taxon>
    </lineage>
</organism>
<feature type="domain" description="N-acetyltransferase" evidence="1">
    <location>
        <begin position="6"/>
        <end position="144"/>
    </location>
</feature>
<dbReference type="EMBL" id="JBHUOQ010000001">
    <property type="protein sequence ID" value="MFD2830388.1"/>
    <property type="molecule type" value="Genomic_DNA"/>
</dbReference>
<dbReference type="SUPFAM" id="SSF55729">
    <property type="entry name" value="Acyl-CoA N-acyltransferases (Nat)"/>
    <property type="match status" value="1"/>
</dbReference>
<dbReference type="InterPro" id="IPR000182">
    <property type="entry name" value="GNAT_dom"/>
</dbReference>
<accession>A0ABW5WVU3</accession>
<dbReference type="Pfam" id="PF13673">
    <property type="entry name" value="Acetyltransf_10"/>
    <property type="match status" value="1"/>
</dbReference>
<dbReference type="Gene3D" id="3.40.630.30">
    <property type="match status" value="1"/>
</dbReference>
<comment type="caution">
    <text evidence="2">The sequence shown here is derived from an EMBL/GenBank/DDBJ whole genome shotgun (WGS) entry which is preliminary data.</text>
</comment>
<evidence type="ECO:0000313" key="3">
    <source>
        <dbReference type="Proteomes" id="UP001597519"/>
    </source>
</evidence>
<dbReference type="PROSITE" id="PS51186">
    <property type="entry name" value="GNAT"/>
    <property type="match status" value="1"/>
</dbReference>
<dbReference type="RefSeq" id="WP_377773272.1">
    <property type="nucleotide sequence ID" value="NZ_JBHUOQ010000001.1"/>
</dbReference>
<evidence type="ECO:0000313" key="2">
    <source>
        <dbReference type="EMBL" id="MFD2830388.1"/>
    </source>
</evidence>
<dbReference type="InterPro" id="IPR016181">
    <property type="entry name" value="Acyl_CoA_acyltransferase"/>
</dbReference>
<dbReference type="CDD" id="cd04301">
    <property type="entry name" value="NAT_SF"/>
    <property type="match status" value="1"/>
</dbReference>
<name>A0ABW5WVU3_9STAP</name>
<protein>
    <submittedName>
        <fullName evidence="2">GNAT family N-acetyltransferase</fullName>
    </submittedName>
</protein>
<proteinExistence type="predicted"/>
<keyword evidence="3" id="KW-1185">Reference proteome</keyword>